<dbReference type="EMBL" id="LAZR01000302">
    <property type="protein sequence ID" value="KKN75893.1"/>
    <property type="molecule type" value="Genomic_DNA"/>
</dbReference>
<dbReference type="Pfam" id="PF09643">
    <property type="entry name" value="YopX"/>
    <property type="match status" value="1"/>
</dbReference>
<gene>
    <name evidence="2" type="ORF">LCGC14_0376010</name>
</gene>
<dbReference type="SUPFAM" id="SSF159006">
    <property type="entry name" value="YopX-like"/>
    <property type="match status" value="1"/>
</dbReference>
<dbReference type="Gene3D" id="2.30.30.290">
    <property type="entry name" value="YopX-like domains"/>
    <property type="match status" value="1"/>
</dbReference>
<evidence type="ECO:0000313" key="2">
    <source>
        <dbReference type="EMBL" id="KKN75893.1"/>
    </source>
</evidence>
<comment type="caution">
    <text evidence="2">The sequence shown here is derived from an EMBL/GenBank/DDBJ whole genome shotgun (WGS) entry which is preliminary data.</text>
</comment>
<protein>
    <recommendedName>
        <fullName evidence="1">YopX protein domain-containing protein</fullName>
    </recommendedName>
</protein>
<feature type="domain" description="YopX protein" evidence="1">
    <location>
        <begin position="3"/>
        <end position="129"/>
    </location>
</feature>
<dbReference type="InterPro" id="IPR019096">
    <property type="entry name" value="YopX_protein"/>
</dbReference>
<reference evidence="2" key="1">
    <citation type="journal article" date="2015" name="Nature">
        <title>Complex archaea that bridge the gap between prokaryotes and eukaryotes.</title>
        <authorList>
            <person name="Spang A."/>
            <person name="Saw J.H."/>
            <person name="Jorgensen S.L."/>
            <person name="Zaremba-Niedzwiedzka K."/>
            <person name="Martijn J."/>
            <person name="Lind A.E."/>
            <person name="van Eijk R."/>
            <person name="Schleper C."/>
            <person name="Guy L."/>
            <person name="Ettema T.J."/>
        </authorList>
    </citation>
    <scope>NUCLEOTIDE SEQUENCE</scope>
</reference>
<sequence length="135" mass="15619">MRKFRGKRKDNGEWVYGSYYTRRYDPDRPEDIIIDTDGVMFIVIPETVGQSTGKTERWRQDRLVWEGDIVKFRFEYGFIGNLQQKTVRAVVVYNTNTAQYEVGGHSLEDALDKGGKVIGDIHSNPELLETDPETQ</sequence>
<accession>A0A0F9WCI0</accession>
<evidence type="ECO:0000259" key="1">
    <source>
        <dbReference type="Pfam" id="PF09643"/>
    </source>
</evidence>
<proteinExistence type="predicted"/>
<dbReference type="AlphaFoldDB" id="A0A0F9WCI0"/>
<dbReference type="InterPro" id="IPR023385">
    <property type="entry name" value="YopX-like_C"/>
</dbReference>
<name>A0A0F9WCI0_9ZZZZ</name>
<organism evidence="2">
    <name type="scientific">marine sediment metagenome</name>
    <dbReference type="NCBI Taxonomy" id="412755"/>
    <lineage>
        <taxon>unclassified sequences</taxon>
        <taxon>metagenomes</taxon>
        <taxon>ecological metagenomes</taxon>
    </lineage>
</organism>